<organism evidence="1 2">
    <name type="scientific">Euroglyphus maynei</name>
    <name type="common">Mayne's house dust mite</name>
    <dbReference type="NCBI Taxonomy" id="6958"/>
    <lineage>
        <taxon>Eukaryota</taxon>
        <taxon>Metazoa</taxon>
        <taxon>Ecdysozoa</taxon>
        <taxon>Arthropoda</taxon>
        <taxon>Chelicerata</taxon>
        <taxon>Arachnida</taxon>
        <taxon>Acari</taxon>
        <taxon>Acariformes</taxon>
        <taxon>Sarcoptiformes</taxon>
        <taxon>Astigmata</taxon>
        <taxon>Psoroptidia</taxon>
        <taxon>Analgoidea</taxon>
        <taxon>Pyroglyphidae</taxon>
        <taxon>Pyroglyphinae</taxon>
        <taxon>Euroglyphus</taxon>
    </lineage>
</organism>
<name>A0A1Y3BTR5_EURMA</name>
<protein>
    <submittedName>
        <fullName evidence="1">Uncharacterized protein</fullName>
    </submittedName>
</protein>
<reference evidence="1 2" key="1">
    <citation type="submission" date="2017-03" db="EMBL/GenBank/DDBJ databases">
        <title>Genome Survey of Euroglyphus maynei.</title>
        <authorList>
            <person name="Arlian L.G."/>
            <person name="Morgan M.S."/>
            <person name="Rider S.D."/>
        </authorList>
    </citation>
    <scope>NUCLEOTIDE SEQUENCE [LARGE SCALE GENOMIC DNA]</scope>
    <source>
        <strain evidence="1">Arlian Lab</strain>
        <tissue evidence="1">Whole body</tissue>
    </source>
</reference>
<proteinExistence type="predicted"/>
<gene>
    <name evidence="1" type="ORF">BLA29_015066</name>
</gene>
<dbReference type="Proteomes" id="UP000194236">
    <property type="component" value="Unassembled WGS sequence"/>
</dbReference>
<sequence>MTGEQRQMEIPQTWTSEQLLTDIYGHGQESREYFLRCTETGTILYRNDLVVNYNNHTLIITPKVCLFFCRCC</sequence>
<accession>A0A1Y3BTR5</accession>
<evidence type="ECO:0000313" key="1">
    <source>
        <dbReference type="EMBL" id="OTF82986.1"/>
    </source>
</evidence>
<comment type="caution">
    <text evidence="1">The sequence shown here is derived from an EMBL/GenBank/DDBJ whole genome shotgun (WGS) entry which is preliminary data.</text>
</comment>
<keyword evidence="2" id="KW-1185">Reference proteome</keyword>
<dbReference type="EMBL" id="MUJZ01005797">
    <property type="protein sequence ID" value="OTF82986.1"/>
    <property type="molecule type" value="Genomic_DNA"/>
</dbReference>
<dbReference type="AlphaFoldDB" id="A0A1Y3BTR5"/>
<evidence type="ECO:0000313" key="2">
    <source>
        <dbReference type="Proteomes" id="UP000194236"/>
    </source>
</evidence>